<dbReference type="RefSeq" id="WP_163964904.1">
    <property type="nucleotide sequence ID" value="NZ_JAAGNX010000002.1"/>
</dbReference>
<comment type="caution">
    <text evidence="8">The sequence shown here is derived from an EMBL/GenBank/DDBJ whole genome shotgun (WGS) entry which is preliminary data.</text>
</comment>
<dbReference type="Pfam" id="PF17136">
    <property type="entry name" value="ribosomal_L24"/>
    <property type="match status" value="1"/>
</dbReference>
<evidence type="ECO:0000256" key="1">
    <source>
        <dbReference type="ARBA" id="ARBA00010618"/>
    </source>
</evidence>
<feature type="region of interest" description="Disordered" evidence="6">
    <location>
        <begin position="39"/>
        <end position="85"/>
    </location>
</feature>
<dbReference type="GO" id="GO:0006412">
    <property type="term" value="P:translation"/>
    <property type="evidence" value="ECO:0007669"/>
    <property type="project" value="UniProtKB-UniRule"/>
</dbReference>
<protein>
    <recommendedName>
        <fullName evidence="4 5">Large ribosomal subunit protein uL24</fullName>
    </recommendedName>
</protein>
<keyword evidence="5" id="KW-0694">RNA-binding</keyword>
<dbReference type="CDD" id="cd06089">
    <property type="entry name" value="KOW_RPL26"/>
    <property type="match status" value="1"/>
</dbReference>
<dbReference type="GO" id="GO:0003735">
    <property type="term" value="F:structural constituent of ribosome"/>
    <property type="evidence" value="ECO:0007669"/>
    <property type="project" value="InterPro"/>
</dbReference>
<evidence type="ECO:0000313" key="9">
    <source>
        <dbReference type="Proteomes" id="UP000478417"/>
    </source>
</evidence>
<dbReference type="InterPro" id="IPR003256">
    <property type="entry name" value="Ribosomal_uL24"/>
</dbReference>
<evidence type="ECO:0000256" key="6">
    <source>
        <dbReference type="SAM" id="MobiDB-lite"/>
    </source>
</evidence>
<evidence type="ECO:0000256" key="4">
    <source>
        <dbReference type="ARBA" id="ARBA00035206"/>
    </source>
</evidence>
<accession>A0A6B2M3H5</accession>
<dbReference type="EMBL" id="JAAGNX010000002">
    <property type="protein sequence ID" value="NDV62654.1"/>
    <property type="molecule type" value="Genomic_DNA"/>
</dbReference>
<keyword evidence="9" id="KW-1185">Reference proteome</keyword>
<dbReference type="InterPro" id="IPR057264">
    <property type="entry name" value="Ribosomal_uL24_C"/>
</dbReference>
<feature type="compositionally biased region" description="Basic and acidic residues" evidence="6">
    <location>
        <begin position="76"/>
        <end position="85"/>
    </location>
</feature>
<evidence type="ECO:0000256" key="3">
    <source>
        <dbReference type="ARBA" id="ARBA00023274"/>
    </source>
</evidence>
<comment type="subunit">
    <text evidence="5">Part of the 50S ribosomal subunit.</text>
</comment>
<keyword evidence="2 5" id="KW-0689">Ribosomal protein</keyword>
<dbReference type="NCBIfam" id="TIGR01079">
    <property type="entry name" value="rplX_bact"/>
    <property type="match status" value="1"/>
</dbReference>
<dbReference type="SUPFAM" id="SSF50104">
    <property type="entry name" value="Translation proteins SH3-like domain"/>
    <property type="match status" value="1"/>
</dbReference>
<dbReference type="Proteomes" id="UP000478417">
    <property type="component" value="Unassembled WGS sequence"/>
</dbReference>
<gene>
    <name evidence="5" type="primary">rplX</name>
    <name evidence="8" type="ORF">G0Q06_09350</name>
</gene>
<feature type="domain" description="Large ribosomal subunit protein uL24 C-terminal" evidence="7">
    <location>
        <begin position="40"/>
        <end position="74"/>
    </location>
</feature>
<keyword evidence="3 5" id="KW-0687">Ribonucleoprotein</keyword>
<evidence type="ECO:0000259" key="7">
    <source>
        <dbReference type="Pfam" id="PF17136"/>
    </source>
</evidence>
<comment type="function">
    <text evidence="5">One of the proteins that surrounds the polypeptide exit tunnel on the outside of the subunit.</text>
</comment>
<dbReference type="InterPro" id="IPR008991">
    <property type="entry name" value="Translation_prot_SH3-like_sf"/>
</dbReference>
<comment type="similarity">
    <text evidence="1 5">Belongs to the universal ribosomal protein uL24 family.</text>
</comment>
<reference evidence="8 9" key="1">
    <citation type="submission" date="2020-02" db="EMBL/GenBank/DDBJ databases">
        <title>Albibacoteraceae fam. nov., the first described family within the subdivision 4 Verrucomicrobia.</title>
        <authorList>
            <person name="Xi F."/>
        </authorList>
    </citation>
    <scope>NUCLEOTIDE SEQUENCE [LARGE SCALE GENOMIC DNA]</scope>
    <source>
        <strain evidence="8 9">CK1056</strain>
    </source>
</reference>
<dbReference type="GO" id="GO:0005840">
    <property type="term" value="C:ribosome"/>
    <property type="evidence" value="ECO:0007669"/>
    <property type="project" value="UniProtKB-KW"/>
</dbReference>
<dbReference type="Gene3D" id="2.30.30.30">
    <property type="match status" value="1"/>
</dbReference>
<dbReference type="GO" id="GO:0019843">
    <property type="term" value="F:rRNA binding"/>
    <property type="evidence" value="ECO:0007669"/>
    <property type="project" value="UniProtKB-UniRule"/>
</dbReference>
<evidence type="ECO:0000256" key="2">
    <source>
        <dbReference type="ARBA" id="ARBA00022980"/>
    </source>
</evidence>
<dbReference type="AlphaFoldDB" id="A0A6B2M3H5"/>
<sequence>MKTFIKAGEEVVVIAGNGRGTRGKVMQVYPKAGRVLVEGVNKRKHHERKTQENPEGAITERENPIHISNVMPASRYSEKVEGKNK</sequence>
<dbReference type="InterPro" id="IPR014722">
    <property type="entry name" value="Rib_uL2_dom2"/>
</dbReference>
<proteinExistence type="inferred from homology"/>
<dbReference type="GO" id="GO:1990904">
    <property type="term" value="C:ribonucleoprotein complex"/>
    <property type="evidence" value="ECO:0007669"/>
    <property type="project" value="UniProtKB-KW"/>
</dbReference>
<dbReference type="InterPro" id="IPR041988">
    <property type="entry name" value="Ribosomal_uL24_KOW"/>
</dbReference>
<evidence type="ECO:0000313" key="8">
    <source>
        <dbReference type="EMBL" id="NDV62654.1"/>
    </source>
</evidence>
<comment type="function">
    <text evidence="5">One of two assembly initiator proteins, it binds directly to the 5'-end of the 23S rRNA, where it nucleates assembly of the 50S subunit.</text>
</comment>
<name>A0A6B2M3H5_9BACT</name>
<dbReference type="HAMAP" id="MF_01326_B">
    <property type="entry name" value="Ribosomal_uL24_B"/>
    <property type="match status" value="1"/>
</dbReference>
<organism evidence="8 9">
    <name type="scientific">Oceanipulchritudo coccoides</name>
    <dbReference type="NCBI Taxonomy" id="2706888"/>
    <lineage>
        <taxon>Bacteria</taxon>
        <taxon>Pseudomonadati</taxon>
        <taxon>Verrucomicrobiota</taxon>
        <taxon>Opitutia</taxon>
        <taxon>Puniceicoccales</taxon>
        <taxon>Oceanipulchritudinaceae</taxon>
        <taxon>Oceanipulchritudo</taxon>
    </lineage>
</organism>
<keyword evidence="5" id="KW-0699">rRNA-binding</keyword>
<evidence type="ECO:0000256" key="5">
    <source>
        <dbReference type="HAMAP-Rule" id="MF_01326"/>
    </source>
</evidence>
<dbReference type="PANTHER" id="PTHR12903">
    <property type="entry name" value="MITOCHONDRIAL RIBOSOMAL PROTEIN L24"/>
    <property type="match status" value="1"/>
</dbReference>